<dbReference type="EMBL" id="HBUE01312453">
    <property type="protein sequence ID" value="CAG6583894.1"/>
    <property type="molecule type" value="Transcribed_RNA"/>
</dbReference>
<dbReference type="EMBL" id="HBUE01119786">
    <property type="protein sequence ID" value="CAG6491863.1"/>
    <property type="molecule type" value="Transcribed_RNA"/>
</dbReference>
<evidence type="ECO:0000313" key="2">
    <source>
        <dbReference type="EMBL" id="CAG6532022.1"/>
    </source>
</evidence>
<accession>A0A8D8HCQ4</accession>
<dbReference type="AlphaFoldDB" id="A0A8D8HCQ4"/>
<proteinExistence type="predicted"/>
<dbReference type="EMBL" id="HBUE01119791">
    <property type="protein sequence ID" value="CAG6491878.1"/>
    <property type="molecule type" value="Transcribed_RNA"/>
</dbReference>
<dbReference type="EMBL" id="HBUE01312454">
    <property type="protein sequence ID" value="CAG6583896.1"/>
    <property type="molecule type" value="Transcribed_RNA"/>
</dbReference>
<reference evidence="2" key="1">
    <citation type="submission" date="2021-05" db="EMBL/GenBank/DDBJ databases">
        <authorList>
            <person name="Alioto T."/>
            <person name="Alioto T."/>
            <person name="Gomez Garrido J."/>
        </authorList>
    </citation>
    <scope>NUCLEOTIDE SEQUENCE</scope>
</reference>
<dbReference type="EMBL" id="HBUE01119787">
    <property type="protein sequence ID" value="CAG6491868.1"/>
    <property type="molecule type" value="Transcribed_RNA"/>
</dbReference>
<evidence type="ECO:0000256" key="1">
    <source>
        <dbReference type="SAM" id="MobiDB-lite"/>
    </source>
</evidence>
<dbReference type="EMBL" id="HBUE01206139">
    <property type="protein sequence ID" value="CAG6532026.1"/>
    <property type="molecule type" value="Transcribed_RNA"/>
</dbReference>
<dbReference type="EMBL" id="HBUE01119789">
    <property type="protein sequence ID" value="CAG6491872.1"/>
    <property type="molecule type" value="Transcribed_RNA"/>
</dbReference>
<name>A0A8D8HCQ4_CULPI</name>
<organism evidence="2">
    <name type="scientific">Culex pipiens</name>
    <name type="common">House mosquito</name>
    <dbReference type="NCBI Taxonomy" id="7175"/>
    <lineage>
        <taxon>Eukaryota</taxon>
        <taxon>Metazoa</taxon>
        <taxon>Ecdysozoa</taxon>
        <taxon>Arthropoda</taxon>
        <taxon>Hexapoda</taxon>
        <taxon>Insecta</taxon>
        <taxon>Pterygota</taxon>
        <taxon>Neoptera</taxon>
        <taxon>Endopterygota</taxon>
        <taxon>Diptera</taxon>
        <taxon>Nematocera</taxon>
        <taxon>Culicoidea</taxon>
        <taxon>Culicidae</taxon>
        <taxon>Culicinae</taxon>
        <taxon>Culicini</taxon>
        <taxon>Culex</taxon>
        <taxon>Culex</taxon>
    </lineage>
</organism>
<dbReference type="EMBL" id="HBUE01206137">
    <property type="protein sequence ID" value="CAG6532022.1"/>
    <property type="molecule type" value="Transcribed_RNA"/>
</dbReference>
<dbReference type="EMBL" id="HBUE01206138">
    <property type="protein sequence ID" value="CAG6532024.1"/>
    <property type="molecule type" value="Transcribed_RNA"/>
</dbReference>
<protein>
    <submittedName>
        <fullName evidence="2">(northern house mosquito) hypothetical protein</fullName>
    </submittedName>
</protein>
<feature type="region of interest" description="Disordered" evidence="1">
    <location>
        <begin position="121"/>
        <end position="141"/>
    </location>
</feature>
<feature type="compositionally biased region" description="Polar residues" evidence="1">
    <location>
        <begin position="132"/>
        <end position="141"/>
    </location>
</feature>
<dbReference type="EMBL" id="HBUE01312455">
    <property type="protein sequence ID" value="CAG6583898.1"/>
    <property type="molecule type" value="Transcribed_RNA"/>
</dbReference>
<sequence length="141" mass="16229">MSMPRKSKHCSHTKHNNERVSQIYDEVRAIPRNSSTPYTRVLLKFQRTSELFILCLVSNVTMLLYGERTKKTHANFVTVWHSAERISPVIDRSQVNEAFPGDNKNIGAYIDPSWARRDRLPEGTTAGRKFPQSESTVYANF</sequence>